<dbReference type="Proteomes" id="UP000839583">
    <property type="component" value="Unassembled WGS sequence"/>
</dbReference>
<evidence type="ECO:0000313" key="2">
    <source>
        <dbReference type="EMBL" id="EBR8612409.1"/>
    </source>
</evidence>
<evidence type="ECO:0000313" key="3">
    <source>
        <dbReference type="EMBL" id="EDA7385945.1"/>
    </source>
</evidence>
<keyword evidence="1" id="KW-1133">Transmembrane helix</keyword>
<dbReference type="EMBL" id="AALLBU010000033">
    <property type="protein sequence ID" value="EDA7385945.1"/>
    <property type="molecule type" value="Genomic_DNA"/>
</dbReference>
<comment type="caution">
    <text evidence="2">The sequence shown here is derived from an EMBL/GenBank/DDBJ whole genome shotgun (WGS) entry which is preliminary data.</text>
</comment>
<keyword evidence="1" id="KW-0812">Transmembrane</keyword>
<organism evidence="2">
    <name type="scientific">Salmonella enteritidis</name>
    <dbReference type="NCBI Taxonomy" id="149539"/>
    <lineage>
        <taxon>Bacteria</taxon>
        <taxon>Pseudomonadati</taxon>
        <taxon>Pseudomonadota</taxon>
        <taxon>Gammaproteobacteria</taxon>
        <taxon>Enterobacterales</taxon>
        <taxon>Enterobacteriaceae</taxon>
        <taxon>Salmonella</taxon>
    </lineage>
</organism>
<proteinExistence type="predicted"/>
<protein>
    <submittedName>
        <fullName evidence="2">Uncharacterized protein</fullName>
    </submittedName>
</protein>
<dbReference type="EMBL" id="AAGTQK010000025">
    <property type="protein sequence ID" value="EBR8612409.1"/>
    <property type="molecule type" value="Genomic_DNA"/>
</dbReference>
<sequence length="85" mass="9543">MMSGIKENLIYMVLGLCLMAFGVITALSLSDDFWMNHSFIGSITLAPFIMFGCVLATTNSLILVMNFVVKLLNIESMKSNKKWSW</sequence>
<accession>A0A5U8KN92</accession>
<keyword evidence="1" id="KW-0472">Membrane</keyword>
<reference evidence="2" key="1">
    <citation type="submission" date="2018-06" db="EMBL/GenBank/DDBJ databases">
        <authorList>
            <person name="Ashton P.M."/>
            <person name="Dallman T."/>
            <person name="Nair S."/>
            <person name="De Pinna E."/>
            <person name="Peters T."/>
            <person name="Grant K."/>
        </authorList>
    </citation>
    <scope>NUCLEOTIDE SEQUENCE</scope>
    <source>
        <strain evidence="3">103641</strain>
        <strain evidence="2">325516</strain>
    </source>
</reference>
<evidence type="ECO:0000256" key="1">
    <source>
        <dbReference type="SAM" id="Phobius"/>
    </source>
</evidence>
<dbReference type="AlphaFoldDB" id="A0A5U8KN92"/>
<name>A0A5U8KN92_SALEN</name>
<feature type="transmembrane region" description="Helical" evidence="1">
    <location>
        <begin position="49"/>
        <end position="72"/>
    </location>
</feature>
<dbReference type="RefSeq" id="WP_117355356.1">
    <property type="nucleotide sequence ID" value="NZ_QVVP01000020.1"/>
</dbReference>
<gene>
    <name evidence="3" type="ORF">A3U78_20245</name>
    <name evidence="2" type="ORF">DOJ41_22960</name>
</gene>
<feature type="transmembrane region" description="Helical" evidence="1">
    <location>
        <begin position="9"/>
        <end position="29"/>
    </location>
</feature>